<dbReference type="NCBIfam" id="TIGR00916">
    <property type="entry name" value="2A0604s01"/>
    <property type="match status" value="1"/>
</dbReference>
<gene>
    <name evidence="13" type="primary">secF</name>
    <name evidence="15" type="ORF">EDD55_108110</name>
</gene>
<proteinExistence type="inferred from homology"/>
<dbReference type="EMBL" id="SLZW01000008">
    <property type="protein sequence ID" value="TCS61310.1"/>
    <property type="molecule type" value="Genomic_DNA"/>
</dbReference>
<keyword evidence="5 13" id="KW-0812">Transmembrane</keyword>
<dbReference type="InterPro" id="IPR055344">
    <property type="entry name" value="SecD_SecF_C_bact"/>
</dbReference>
<evidence type="ECO:0000256" key="2">
    <source>
        <dbReference type="ARBA" id="ARBA00022448"/>
    </source>
</evidence>
<organism evidence="15 16">
    <name type="scientific">Varunaivibrio sulfuroxidans</name>
    <dbReference type="NCBI Taxonomy" id="1773489"/>
    <lineage>
        <taxon>Bacteria</taxon>
        <taxon>Pseudomonadati</taxon>
        <taxon>Pseudomonadota</taxon>
        <taxon>Alphaproteobacteria</taxon>
        <taxon>Rhodospirillales</taxon>
        <taxon>Magnetovibrionaceae</taxon>
        <taxon>Varunaivibrio</taxon>
    </lineage>
</organism>
<dbReference type="Pfam" id="PF02355">
    <property type="entry name" value="SecD_SecF_C"/>
    <property type="match status" value="1"/>
</dbReference>
<dbReference type="InterPro" id="IPR048634">
    <property type="entry name" value="SecD_SecF_C"/>
</dbReference>
<dbReference type="PANTHER" id="PTHR30081:SF8">
    <property type="entry name" value="PROTEIN TRANSLOCASE SUBUNIT SECF"/>
    <property type="match status" value="1"/>
</dbReference>
<dbReference type="SUPFAM" id="SSF82866">
    <property type="entry name" value="Multidrug efflux transporter AcrB transmembrane domain"/>
    <property type="match status" value="1"/>
</dbReference>
<dbReference type="PANTHER" id="PTHR30081">
    <property type="entry name" value="PROTEIN-EXPORT MEMBRANE PROTEIN SEC"/>
    <property type="match status" value="1"/>
</dbReference>
<sequence>MRGLKLIPDDVNIPFIPLRKFFFAFSISLVVASLAIFFIKGLSYGIDFKGGILIEVHTPGNVQIGQLRSDLRNLGLGDVSLQTFGNPNEVLIRIGRQSGGETAQLKAVATVKAALGKGIEYRRTEFVGPKVSSELLMDGVYAVLAAMIAILGYVWVRFEWQFGLAAVVALVHDVTSTIGLFSLLGLEFNLTTVAAVLTIAGYSINDTVVVFDRVRETLRKYKTMPLPELFNRAINETLSRTLITSLTTLLALVALFILGGPVIHDFSLAMIWGIVVGTYSSICVAVPMLLYMNLQRRGGKDDKNTEEAPTHGAA</sequence>
<feature type="transmembrane region" description="Helical" evidence="13">
    <location>
        <begin position="190"/>
        <end position="211"/>
    </location>
</feature>
<comment type="function">
    <text evidence="10 13">Part of the Sec protein translocase complex. Interacts with the SecYEG preprotein conducting channel. SecDF uses the proton motive force (PMF) to complete protein translocation after the ATP-dependent function of SecA.</text>
</comment>
<evidence type="ECO:0000256" key="11">
    <source>
        <dbReference type="ARBA" id="ARBA00060856"/>
    </source>
</evidence>
<dbReference type="InterPro" id="IPR005665">
    <property type="entry name" value="SecF_bac"/>
</dbReference>
<feature type="transmembrane region" description="Helical" evidence="13">
    <location>
        <begin position="139"/>
        <end position="156"/>
    </location>
</feature>
<evidence type="ECO:0000256" key="5">
    <source>
        <dbReference type="ARBA" id="ARBA00022692"/>
    </source>
</evidence>
<dbReference type="Gene3D" id="1.20.1640.10">
    <property type="entry name" value="Multidrug efflux transporter AcrB transmembrane domain"/>
    <property type="match status" value="1"/>
</dbReference>
<comment type="subcellular location">
    <subcellularLocation>
        <location evidence="1 13">Cell membrane</location>
        <topology evidence="1 13">Multi-pass membrane protein</topology>
    </subcellularLocation>
</comment>
<keyword evidence="16" id="KW-1185">Reference proteome</keyword>
<name>A0A4R3J9P4_9PROT</name>
<comment type="caution">
    <text evidence="15">The sequence shown here is derived from an EMBL/GenBank/DDBJ whole genome shotgun (WGS) entry which is preliminary data.</text>
</comment>
<dbReference type="InterPro" id="IPR022813">
    <property type="entry name" value="SecD/SecF_arch_bac"/>
</dbReference>
<evidence type="ECO:0000256" key="8">
    <source>
        <dbReference type="ARBA" id="ARBA00023010"/>
    </source>
</evidence>
<feature type="transmembrane region" description="Helical" evidence="13">
    <location>
        <begin position="163"/>
        <end position="184"/>
    </location>
</feature>
<evidence type="ECO:0000256" key="9">
    <source>
        <dbReference type="ARBA" id="ARBA00023136"/>
    </source>
</evidence>
<keyword evidence="4" id="KW-0997">Cell inner membrane</keyword>
<comment type="subunit">
    <text evidence="13">Forms a complex with SecD. Part of the essential Sec protein translocation apparatus which comprises SecA, SecYEG and auxiliary proteins SecDF-YajC and YidC.</text>
</comment>
<protein>
    <recommendedName>
        <fullName evidence="13">Protein-export membrane protein SecF</fullName>
    </recommendedName>
</protein>
<keyword evidence="3 13" id="KW-1003">Cell membrane</keyword>
<dbReference type="HAMAP" id="MF_01464_B">
    <property type="entry name" value="SecF_B"/>
    <property type="match status" value="1"/>
</dbReference>
<comment type="similarity">
    <text evidence="12">In the N-terminal section; belongs to the SecD/SecF family. SecD subfamily.</text>
</comment>
<dbReference type="FunFam" id="1.20.1640.10:FF:000024">
    <property type="entry name" value="Multifunctional fusion protein"/>
    <property type="match status" value="1"/>
</dbReference>
<dbReference type="AlphaFoldDB" id="A0A4R3J9P4"/>
<feature type="transmembrane region" description="Helical" evidence="13">
    <location>
        <begin position="242"/>
        <end position="263"/>
    </location>
</feature>
<dbReference type="InterPro" id="IPR022646">
    <property type="entry name" value="SecD/SecF_CS"/>
</dbReference>
<evidence type="ECO:0000256" key="6">
    <source>
        <dbReference type="ARBA" id="ARBA00022927"/>
    </source>
</evidence>
<evidence type="ECO:0000313" key="16">
    <source>
        <dbReference type="Proteomes" id="UP000295304"/>
    </source>
</evidence>
<reference evidence="15 16" key="1">
    <citation type="submission" date="2019-03" db="EMBL/GenBank/DDBJ databases">
        <title>Genomic Encyclopedia of Type Strains, Phase IV (KMG-IV): sequencing the most valuable type-strain genomes for metagenomic binning, comparative biology and taxonomic classification.</title>
        <authorList>
            <person name="Goeker M."/>
        </authorList>
    </citation>
    <scope>NUCLEOTIDE SEQUENCE [LARGE SCALE GENOMIC DNA]</scope>
    <source>
        <strain evidence="15 16">DSM 101688</strain>
    </source>
</reference>
<keyword evidence="7 13" id="KW-1133">Transmembrane helix</keyword>
<feature type="transmembrane region" description="Helical" evidence="13">
    <location>
        <begin position="21"/>
        <end position="39"/>
    </location>
</feature>
<evidence type="ECO:0000256" key="7">
    <source>
        <dbReference type="ARBA" id="ARBA00022989"/>
    </source>
</evidence>
<evidence type="ECO:0000256" key="1">
    <source>
        <dbReference type="ARBA" id="ARBA00004651"/>
    </source>
</evidence>
<evidence type="ECO:0000256" key="3">
    <source>
        <dbReference type="ARBA" id="ARBA00022475"/>
    </source>
</evidence>
<comment type="similarity">
    <text evidence="11">In the C-terminal section; belongs to the SecD/SecF family. SecF subfamily.</text>
</comment>
<dbReference type="GO" id="GO:0065002">
    <property type="term" value="P:intracellular protein transmembrane transport"/>
    <property type="evidence" value="ECO:0007669"/>
    <property type="project" value="UniProtKB-UniRule"/>
</dbReference>
<keyword evidence="2 13" id="KW-0813">Transport</keyword>
<dbReference type="PROSITE" id="PS50156">
    <property type="entry name" value="SSD"/>
    <property type="match status" value="1"/>
</dbReference>
<dbReference type="PRINTS" id="PR01755">
    <property type="entry name" value="SECFTRNLCASE"/>
</dbReference>
<keyword evidence="6 13" id="KW-0653">Protein transport</keyword>
<dbReference type="InterPro" id="IPR000731">
    <property type="entry name" value="SSD"/>
</dbReference>
<dbReference type="GO" id="GO:0015450">
    <property type="term" value="F:protein-transporting ATPase activity"/>
    <property type="evidence" value="ECO:0007669"/>
    <property type="project" value="InterPro"/>
</dbReference>
<keyword evidence="9 13" id="KW-0472">Membrane</keyword>
<evidence type="ECO:0000256" key="4">
    <source>
        <dbReference type="ARBA" id="ARBA00022519"/>
    </source>
</evidence>
<dbReference type="OrthoDB" id="9774769at2"/>
<keyword evidence="8 13" id="KW-0811">Translocation</keyword>
<comment type="similarity">
    <text evidence="13">Belongs to the SecD/SecF family. SecF subfamily.</text>
</comment>
<dbReference type="NCBIfam" id="TIGR00966">
    <property type="entry name" value="transloc_SecF"/>
    <property type="match status" value="1"/>
</dbReference>
<evidence type="ECO:0000256" key="13">
    <source>
        <dbReference type="HAMAP-Rule" id="MF_01464"/>
    </source>
</evidence>
<feature type="domain" description="SSD" evidence="14">
    <location>
        <begin position="155"/>
        <end position="291"/>
    </location>
</feature>
<accession>A0A4R3J9P4</accession>
<dbReference type="Proteomes" id="UP000295304">
    <property type="component" value="Unassembled WGS sequence"/>
</dbReference>
<dbReference type="Pfam" id="PF07549">
    <property type="entry name" value="Sec_GG"/>
    <property type="match status" value="1"/>
</dbReference>
<dbReference type="GO" id="GO:0005886">
    <property type="term" value="C:plasma membrane"/>
    <property type="evidence" value="ECO:0007669"/>
    <property type="project" value="UniProtKB-SubCell"/>
</dbReference>
<evidence type="ECO:0000256" key="10">
    <source>
        <dbReference type="ARBA" id="ARBA00059018"/>
    </source>
</evidence>
<dbReference type="GO" id="GO:0006605">
    <property type="term" value="P:protein targeting"/>
    <property type="evidence" value="ECO:0007669"/>
    <property type="project" value="UniProtKB-UniRule"/>
</dbReference>
<dbReference type="InterPro" id="IPR022645">
    <property type="entry name" value="SecD/SecF_bac"/>
</dbReference>
<feature type="transmembrane region" description="Helical" evidence="13">
    <location>
        <begin position="269"/>
        <end position="291"/>
    </location>
</feature>
<evidence type="ECO:0000256" key="12">
    <source>
        <dbReference type="ARBA" id="ARBA00061053"/>
    </source>
</evidence>
<dbReference type="RefSeq" id="WP_132939605.1">
    <property type="nucleotide sequence ID" value="NZ_CP119676.1"/>
</dbReference>
<evidence type="ECO:0000259" key="14">
    <source>
        <dbReference type="PROSITE" id="PS50156"/>
    </source>
</evidence>
<dbReference type="GO" id="GO:0043952">
    <property type="term" value="P:protein transport by the Sec complex"/>
    <property type="evidence" value="ECO:0007669"/>
    <property type="project" value="UniProtKB-UniRule"/>
</dbReference>
<evidence type="ECO:0000313" key="15">
    <source>
        <dbReference type="EMBL" id="TCS61310.1"/>
    </source>
</evidence>